<dbReference type="SUPFAM" id="SSF46689">
    <property type="entry name" value="Homeodomain-like"/>
    <property type="match status" value="1"/>
</dbReference>
<name>A0A0C9UA64_SPHS4</name>
<dbReference type="InterPro" id="IPR009057">
    <property type="entry name" value="Homeodomain-like_sf"/>
</dbReference>
<dbReference type="GO" id="GO:0003677">
    <property type="term" value="F:DNA binding"/>
    <property type="evidence" value="ECO:0007669"/>
    <property type="project" value="UniProtKB-KW"/>
</dbReference>
<reference evidence="4 5" key="1">
    <citation type="submission" date="2014-06" db="EMBL/GenBank/DDBJ databases">
        <title>Evolutionary Origins and Diversification of the Mycorrhizal Mutualists.</title>
        <authorList>
            <consortium name="DOE Joint Genome Institute"/>
            <consortium name="Mycorrhizal Genomics Consortium"/>
            <person name="Kohler A."/>
            <person name="Kuo A."/>
            <person name="Nagy L.G."/>
            <person name="Floudas D."/>
            <person name="Copeland A."/>
            <person name="Barry K.W."/>
            <person name="Cichocki N."/>
            <person name="Veneault-Fourrey C."/>
            <person name="LaButti K."/>
            <person name="Lindquist E.A."/>
            <person name="Lipzen A."/>
            <person name="Lundell T."/>
            <person name="Morin E."/>
            <person name="Murat C."/>
            <person name="Riley R."/>
            <person name="Ohm R."/>
            <person name="Sun H."/>
            <person name="Tunlid A."/>
            <person name="Henrissat B."/>
            <person name="Grigoriev I.V."/>
            <person name="Hibbett D.S."/>
            <person name="Martin F."/>
        </authorList>
    </citation>
    <scope>NUCLEOTIDE SEQUENCE [LARGE SCALE GENOMIC DNA]</scope>
    <source>
        <strain evidence="4 5">SS14</strain>
    </source>
</reference>
<dbReference type="InterPro" id="IPR050863">
    <property type="entry name" value="CenT-Element_Derived"/>
</dbReference>
<dbReference type="PANTHER" id="PTHR19303:SF73">
    <property type="entry name" value="PROTEIN PDC2"/>
    <property type="match status" value="1"/>
</dbReference>
<dbReference type="PANTHER" id="PTHR19303">
    <property type="entry name" value="TRANSPOSON"/>
    <property type="match status" value="1"/>
</dbReference>
<feature type="region of interest" description="Disordered" evidence="2">
    <location>
        <begin position="1"/>
        <end position="42"/>
    </location>
</feature>
<evidence type="ECO:0000259" key="3">
    <source>
        <dbReference type="PROSITE" id="PS51253"/>
    </source>
</evidence>
<dbReference type="PROSITE" id="PS51253">
    <property type="entry name" value="HTH_CENPB"/>
    <property type="match status" value="1"/>
</dbReference>
<dbReference type="OrthoDB" id="162969at2759"/>
<dbReference type="Pfam" id="PF03221">
    <property type="entry name" value="HTH_Tnp_Tc5"/>
    <property type="match status" value="1"/>
</dbReference>
<dbReference type="Pfam" id="PF03184">
    <property type="entry name" value="DDE_1"/>
    <property type="match status" value="1"/>
</dbReference>
<organism evidence="4 5">
    <name type="scientific">Sphaerobolus stellatus (strain SS14)</name>
    <dbReference type="NCBI Taxonomy" id="990650"/>
    <lineage>
        <taxon>Eukaryota</taxon>
        <taxon>Fungi</taxon>
        <taxon>Dikarya</taxon>
        <taxon>Basidiomycota</taxon>
        <taxon>Agaricomycotina</taxon>
        <taxon>Agaricomycetes</taxon>
        <taxon>Phallomycetidae</taxon>
        <taxon>Geastrales</taxon>
        <taxon>Sphaerobolaceae</taxon>
        <taxon>Sphaerobolus</taxon>
    </lineage>
</organism>
<evidence type="ECO:0000256" key="1">
    <source>
        <dbReference type="ARBA" id="ARBA00023125"/>
    </source>
</evidence>
<keyword evidence="5" id="KW-1185">Reference proteome</keyword>
<feature type="domain" description="HTH CENPB-type" evidence="3">
    <location>
        <begin position="110"/>
        <end position="183"/>
    </location>
</feature>
<gene>
    <name evidence="4" type="ORF">M422DRAFT_257083</name>
</gene>
<keyword evidence="1" id="KW-0238">DNA-binding</keyword>
<dbReference type="GO" id="GO:0005634">
    <property type="term" value="C:nucleus"/>
    <property type="evidence" value="ECO:0007669"/>
    <property type="project" value="TreeGrafter"/>
</dbReference>
<dbReference type="Gene3D" id="1.10.10.60">
    <property type="entry name" value="Homeodomain-like"/>
    <property type="match status" value="1"/>
</dbReference>
<evidence type="ECO:0000313" key="5">
    <source>
        <dbReference type="Proteomes" id="UP000054279"/>
    </source>
</evidence>
<dbReference type="Proteomes" id="UP000054279">
    <property type="component" value="Unassembled WGS sequence"/>
</dbReference>
<dbReference type="InterPro" id="IPR004875">
    <property type="entry name" value="DDE_SF_endonuclease_dom"/>
</dbReference>
<evidence type="ECO:0000313" key="4">
    <source>
        <dbReference type="EMBL" id="KIJ40018.1"/>
    </source>
</evidence>
<dbReference type="InterPro" id="IPR006600">
    <property type="entry name" value="HTH_CenpB_DNA-bd_dom"/>
</dbReference>
<proteinExistence type="predicted"/>
<evidence type="ECO:0000256" key="2">
    <source>
        <dbReference type="SAM" id="MobiDB-lite"/>
    </source>
</evidence>
<dbReference type="AlphaFoldDB" id="A0A0C9UA64"/>
<dbReference type="HOGENOM" id="CLU_018294_0_1_1"/>
<protein>
    <recommendedName>
        <fullName evidence="3">HTH CENPB-type domain-containing protein</fullName>
    </recommendedName>
</protein>
<accession>A0A0C9UA64</accession>
<dbReference type="EMBL" id="KN837147">
    <property type="protein sequence ID" value="KIJ40018.1"/>
    <property type="molecule type" value="Genomic_DNA"/>
</dbReference>
<sequence length="673" mass="76902">MPADRNTLKRKPRAPTGPYKPRAPSKPKNAPKTSAKPITSKKRDNLTLHDWMIVFSYIDSHPGIPQEKVVQYFRMRQEGALEFTQSTLSRKLKDRQTLQKHIDDNPNALSSKRARIVTRPDVDRSLYLWLKHMEEKGEIVNGPMLVAKCARFEAALDVPEAERLTGDGWLKSFTKAYNIKEFRRHGEAGSVDLASVAAERVRVSAILAKFEPKDRFNFDEKSFFAFAPPDRGLATKQMSGKKSDKFRITLGLACNADGSEKLPLIFIRKSAKPRCFKGKTPQAWGFDYSNNKKAWMTGELFTKWLKNLDFKMRQQERKIILLLDNFSGHYVDYIPKNIQVEFFAPNLTSFVQPCDGGIIRCFKANYRRAFFNLLEAMLMAKDAWNAVTQDTIRHCWDHTKIQQDLASYTPPVPSESLTAPALPKSPLTDPKAWEIIEEFATSDMSLPQAEERLKVHLGSRYVEAEWRDAFKAVMDAEKDTLKALESIKRLTNKVIKPSQPSNIGAVIPNTVWLPLPAQAPPRHLVDLEKSLEESVIELKKRNRIIGTPLTLEEMLNPAEERVIGDACYRFEGGDSEIIAQVKHEMAVQRGDIIEIDSDGEEEEEEEDNEAESIMDVISMCESMERLCLRHGKPETSLELSRALRQFRIHLRKTEMAQLRQKTLYDFFGKTRSA</sequence>